<organism evidence="1 2">
    <name type="scientific">Daedalea quercina L-15889</name>
    <dbReference type="NCBI Taxonomy" id="1314783"/>
    <lineage>
        <taxon>Eukaryota</taxon>
        <taxon>Fungi</taxon>
        <taxon>Dikarya</taxon>
        <taxon>Basidiomycota</taxon>
        <taxon>Agaricomycotina</taxon>
        <taxon>Agaricomycetes</taxon>
        <taxon>Polyporales</taxon>
        <taxon>Fomitopsis</taxon>
    </lineage>
</organism>
<dbReference type="EMBL" id="KV429057">
    <property type="protein sequence ID" value="KZT69561.1"/>
    <property type="molecule type" value="Genomic_DNA"/>
</dbReference>
<dbReference type="PANTHER" id="PTHR35179">
    <property type="entry name" value="PROTEIN CBG02620"/>
    <property type="match status" value="1"/>
</dbReference>
<protein>
    <recommendedName>
        <fullName evidence="3">Geranylgeranyl pyrophosphate synthetase</fullName>
    </recommendedName>
</protein>
<accession>A0A165QJM8</accession>
<keyword evidence="2" id="KW-1185">Reference proteome</keyword>
<dbReference type="PANTHER" id="PTHR35179:SF2">
    <property type="entry name" value="START DOMAIN-CONTAINING PROTEIN"/>
    <property type="match status" value="1"/>
</dbReference>
<sequence>MDGLHEEVVAIVEKSTTTTDREHVVVNRLEYAGSYNWVEAKKPTIIVPGSPAYWRDRPLPYQVAPDTKAQFVDQAGDRLGSMPLYPIIHAVDLMSEDKGGEFNWSMVDFVADRNSLRKLLSWVQDKAKTKPFRIATQLAGSRTVLLNRWEAITREAAGNWPINFQRESTFLAPGCEHIPIVSHHRIVNYDFGGLNMVVRFSVDACIPPPSTSTQDAHQQVDMVDTDDLSSMLSNMGIATSLDQGVEIDREASTSDLDVIRAGKPVPQSSLIEITTRTERNARSYNWTDTYPQLYFSQTAYRFMAIHDHGNFYEVEKRGLDEPKSEEIKKGLQGDFNKLKDALQTIQNLVIAHGERGRLSLVFQDGTLRVFERKSLESCLPDDMLGRFERSHQ</sequence>
<name>A0A165QJM8_9APHY</name>
<dbReference type="AlphaFoldDB" id="A0A165QJM8"/>
<evidence type="ECO:0000313" key="2">
    <source>
        <dbReference type="Proteomes" id="UP000076727"/>
    </source>
</evidence>
<dbReference type="Proteomes" id="UP000076727">
    <property type="component" value="Unassembled WGS sequence"/>
</dbReference>
<gene>
    <name evidence="1" type="ORF">DAEQUDRAFT_765400</name>
</gene>
<dbReference type="STRING" id="1314783.A0A165QJM8"/>
<evidence type="ECO:0000313" key="1">
    <source>
        <dbReference type="EMBL" id="KZT69561.1"/>
    </source>
</evidence>
<reference evidence="1 2" key="1">
    <citation type="journal article" date="2016" name="Mol. Biol. Evol.">
        <title>Comparative Genomics of Early-Diverging Mushroom-Forming Fungi Provides Insights into the Origins of Lignocellulose Decay Capabilities.</title>
        <authorList>
            <person name="Nagy L.G."/>
            <person name="Riley R."/>
            <person name="Tritt A."/>
            <person name="Adam C."/>
            <person name="Daum C."/>
            <person name="Floudas D."/>
            <person name="Sun H."/>
            <person name="Yadav J.S."/>
            <person name="Pangilinan J."/>
            <person name="Larsson K.H."/>
            <person name="Matsuura K."/>
            <person name="Barry K."/>
            <person name="Labutti K."/>
            <person name="Kuo R."/>
            <person name="Ohm R.A."/>
            <person name="Bhattacharya S.S."/>
            <person name="Shirouzu T."/>
            <person name="Yoshinaga Y."/>
            <person name="Martin F.M."/>
            <person name="Grigoriev I.V."/>
            <person name="Hibbett D.S."/>
        </authorList>
    </citation>
    <scope>NUCLEOTIDE SEQUENCE [LARGE SCALE GENOMIC DNA]</scope>
    <source>
        <strain evidence="1 2">L-15889</strain>
    </source>
</reference>
<dbReference type="OrthoDB" id="420564at2759"/>
<proteinExistence type="predicted"/>
<evidence type="ECO:0008006" key="3">
    <source>
        <dbReference type="Google" id="ProtNLM"/>
    </source>
</evidence>